<dbReference type="PROSITE" id="PS50102">
    <property type="entry name" value="RRM"/>
    <property type="match status" value="1"/>
</dbReference>
<protein>
    <submittedName>
        <fullName evidence="7">RNA recognition motif domain</fullName>
    </submittedName>
</protein>
<dbReference type="PANTHER" id="PTHR46754">
    <property type="entry name" value="MKI67 FHA DOMAIN-INTERACTING NUCLEOLAR PHOSPHOPROTEIN"/>
    <property type="match status" value="1"/>
</dbReference>
<dbReference type="AlphaFoldDB" id="A0A5E4MSG8"/>
<dbReference type="InterPro" id="IPR000504">
    <property type="entry name" value="RRM_dom"/>
</dbReference>
<dbReference type="SMART" id="SM00360">
    <property type="entry name" value="RRM"/>
    <property type="match status" value="1"/>
</dbReference>
<dbReference type="GO" id="GO:0005730">
    <property type="term" value="C:nucleolus"/>
    <property type="evidence" value="ECO:0007669"/>
    <property type="project" value="UniProtKB-SubCell"/>
</dbReference>
<feature type="domain" description="RRM" evidence="6">
    <location>
        <begin position="31"/>
        <end position="109"/>
    </location>
</feature>
<evidence type="ECO:0000256" key="3">
    <source>
        <dbReference type="ARBA" id="ARBA00023242"/>
    </source>
</evidence>
<dbReference type="Pfam" id="PF00076">
    <property type="entry name" value="RRM_1"/>
    <property type="match status" value="1"/>
</dbReference>
<dbReference type="SUPFAM" id="SSF54928">
    <property type="entry name" value="RNA-binding domain, RBD"/>
    <property type="match status" value="1"/>
</dbReference>
<dbReference type="Proteomes" id="UP000325440">
    <property type="component" value="Unassembled WGS sequence"/>
</dbReference>
<comment type="subcellular location">
    <subcellularLocation>
        <location evidence="1">Nucleus</location>
        <location evidence="1">Nucleolus</location>
    </subcellularLocation>
</comment>
<reference evidence="7 8" key="1">
    <citation type="submission" date="2019-08" db="EMBL/GenBank/DDBJ databases">
        <authorList>
            <person name="Alioto T."/>
            <person name="Alioto T."/>
            <person name="Gomez Garrido J."/>
        </authorList>
    </citation>
    <scope>NUCLEOTIDE SEQUENCE [LARGE SCALE GENOMIC DNA]</scope>
</reference>
<keyword evidence="3" id="KW-0539">Nucleus</keyword>
<evidence type="ECO:0000256" key="1">
    <source>
        <dbReference type="ARBA" id="ARBA00004604"/>
    </source>
</evidence>
<feature type="compositionally biased region" description="Basic and acidic residues" evidence="5">
    <location>
        <begin position="8"/>
        <end position="24"/>
    </location>
</feature>
<dbReference type="EMBL" id="CABPRJ010000996">
    <property type="protein sequence ID" value="VVC34452.1"/>
    <property type="molecule type" value="Genomic_DNA"/>
</dbReference>
<evidence type="ECO:0000256" key="4">
    <source>
        <dbReference type="PROSITE-ProRule" id="PRU00176"/>
    </source>
</evidence>
<evidence type="ECO:0000256" key="5">
    <source>
        <dbReference type="SAM" id="MobiDB-lite"/>
    </source>
</evidence>
<evidence type="ECO:0000256" key="2">
    <source>
        <dbReference type="ARBA" id="ARBA00022884"/>
    </source>
</evidence>
<dbReference type="OrthoDB" id="21467at2759"/>
<organism evidence="7 8">
    <name type="scientific">Cinara cedri</name>
    <dbReference type="NCBI Taxonomy" id="506608"/>
    <lineage>
        <taxon>Eukaryota</taxon>
        <taxon>Metazoa</taxon>
        <taxon>Ecdysozoa</taxon>
        <taxon>Arthropoda</taxon>
        <taxon>Hexapoda</taxon>
        <taxon>Insecta</taxon>
        <taxon>Pterygota</taxon>
        <taxon>Neoptera</taxon>
        <taxon>Paraneoptera</taxon>
        <taxon>Hemiptera</taxon>
        <taxon>Sternorrhyncha</taxon>
        <taxon>Aphidomorpha</taxon>
        <taxon>Aphidoidea</taxon>
        <taxon>Aphididae</taxon>
        <taxon>Lachninae</taxon>
        <taxon>Cinara</taxon>
    </lineage>
</organism>
<keyword evidence="8" id="KW-1185">Reference proteome</keyword>
<proteinExistence type="predicted"/>
<accession>A0A5E4MSG8</accession>
<keyword evidence="2 4" id="KW-0694">RNA-binding</keyword>
<evidence type="ECO:0000313" key="8">
    <source>
        <dbReference type="Proteomes" id="UP000325440"/>
    </source>
</evidence>
<name>A0A5E4MSG8_9HEMI</name>
<gene>
    <name evidence="7" type="ORF">CINCED_3A003074</name>
</gene>
<dbReference type="InterPro" id="IPR035979">
    <property type="entry name" value="RBD_domain_sf"/>
</dbReference>
<dbReference type="CDD" id="cd12307">
    <property type="entry name" value="RRM_NIFK_like"/>
    <property type="match status" value="1"/>
</dbReference>
<evidence type="ECO:0000259" key="6">
    <source>
        <dbReference type="PROSITE" id="PS50102"/>
    </source>
</evidence>
<sequence length="265" mass="30829">MYKSGFIKLDKKNKESEPEVKKKTKTRSEKGVVFISHIPHGFYEKEMKSYFSQFGKVTNVHIPKSKKNGKAKGFGFIEFLYPEVAKIVAETMNNYLMHKKILKTKYLAPNEVKKNTFWRKNRSTVPLTIQNRIKQRKLLNTPLDPEQEVEEKAKLSKREALFKEKIKSKGLDYEFQLYKPKSLECETKDNDENKTSGLDSATDTKFKSEKDKKIILPKIKKVKGLKKAQEVINNINGSSDDIDIRNIGNSFRKLILDIIKILYIF</sequence>
<dbReference type="InterPro" id="IPR012677">
    <property type="entry name" value="Nucleotide-bd_a/b_plait_sf"/>
</dbReference>
<dbReference type="GO" id="GO:0003723">
    <property type="term" value="F:RNA binding"/>
    <property type="evidence" value="ECO:0007669"/>
    <property type="project" value="UniProtKB-UniRule"/>
</dbReference>
<dbReference type="Gene3D" id="3.30.70.330">
    <property type="match status" value="1"/>
</dbReference>
<evidence type="ECO:0000313" key="7">
    <source>
        <dbReference type="EMBL" id="VVC34452.1"/>
    </source>
</evidence>
<feature type="region of interest" description="Disordered" evidence="5">
    <location>
        <begin position="1"/>
        <end position="24"/>
    </location>
</feature>